<dbReference type="RefSeq" id="WP_256617879.1">
    <property type="nucleotide sequence ID" value="NZ_JANIBC010000001.1"/>
</dbReference>
<feature type="transmembrane region" description="Helical" evidence="7">
    <location>
        <begin position="324"/>
        <end position="346"/>
    </location>
</feature>
<feature type="transmembrane region" description="Helical" evidence="7">
    <location>
        <begin position="387"/>
        <end position="412"/>
    </location>
</feature>
<protein>
    <submittedName>
        <fullName evidence="9">MFS transporter</fullName>
    </submittedName>
</protein>
<dbReference type="InterPro" id="IPR004752">
    <property type="entry name" value="AmpG_permease/AT-1"/>
</dbReference>
<dbReference type="Gene3D" id="1.20.1250.20">
    <property type="entry name" value="MFS general substrate transporter like domains"/>
    <property type="match status" value="2"/>
</dbReference>
<accession>A0A9X2L6P0</accession>
<dbReference type="NCBIfam" id="TIGR00901">
    <property type="entry name" value="2A0125"/>
    <property type="match status" value="1"/>
</dbReference>
<feature type="transmembrane region" description="Helical" evidence="7">
    <location>
        <begin position="299"/>
        <end position="318"/>
    </location>
</feature>
<dbReference type="GO" id="GO:0016020">
    <property type="term" value="C:membrane"/>
    <property type="evidence" value="ECO:0007669"/>
    <property type="project" value="UniProtKB-SubCell"/>
</dbReference>
<feature type="transmembrane region" description="Helical" evidence="7">
    <location>
        <begin position="60"/>
        <end position="81"/>
    </location>
</feature>
<sequence length="586" mass="62100">MSDTQAAQAPAERPQGWLIEAVRPYTKPAMAAMLLLGFASGLPLYLVYQKTSYWLRIEGIERSTIGFFYLVGLFYSFKFLWAPIIDKLKVPLLGAKLGHRRSWMIVAIAGTVAGLSVIATGDPSETLVPITLGAILLAFSGATLDISIDAWRIESAPTDQQANMAASYSLGYRGALIFSGLGLIIGDQANWNVSFLFMAASMAVTGALVLLVKEPDVPRGKRSLARKPWLAGPAQASAVAVGLFCLAALLLSFIGGETRWGGFDPKLIVHALVLVALACLVLGERVLRGTKMALRDRLVIGAVGAGCVYAVLPILGVLGDTAKAVGPLFLLLMLAFVLAPLIITVVHLSGNVRKLSDQEAEAEPRGRLFELFGEPFRQVLNRFGPPLFAILALVMLYRLSDFTMGVMATSLYADLGYDGTTVGTLQSGPGVLATFIGLFLGGLAAHSFGLIRSMMIGALLTLLTNGAYAWFASVATGNDPQVLALAICADNVAGGFVTTVFIAYLSSLVDPANAATQYALFSSIYATINKFAASYSGVMADTLGWVNFFLLTASYAIPAALLVVLVAFLTKRYPPKAIPAVQGAPA</sequence>
<feature type="domain" description="Major facilitator superfamily (MFS) profile" evidence="8">
    <location>
        <begin position="386"/>
        <end position="586"/>
    </location>
</feature>
<keyword evidence="10" id="KW-1185">Reference proteome</keyword>
<keyword evidence="5 7" id="KW-1133">Transmembrane helix</keyword>
<dbReference type="Pfam" id="PF07690">
    <property type="entry name" value="MFS_1"/>
    <property type="match status" value="2"/>
</dbReference>
<evidence type="ECO:0000256" key="3">
    <source>
        <dbReference type="ARBA" id="ARBA00022448"/>
    </source>
</evidence>
<dbReference type="SUPFAM" id="SSF103473">
    <property type="entry name" value="MFS general substrate transporter"/>
    <property type="match status" value="2"/>
</dbReference>
<feature type="transmembrane region" description="Helical" evidence="7">
    <location>
        <begin position="432"/>
        <end position="451"/>
    </location>
</feature>
<dbReference type="PROSITE" id="PS50850">
    <property type="entry name" value="MFS"/>
    <property type="match status" value="1"/>
</dbReference>
<evidence type="ECO:0000313" key="10">
    <source>
        <dbReference type="Proteomes" id="UP001142610"/>
    </source>
</evidence>
<feature type="transmembrane region" description="Helical" evidence="7">
    <location>
        <begin position="233"/>
        <end position="255"/>
    </location>
</feature>
<evidence type="ECO:0000256" key="2">
    <source>
        <dbReference type="ARBA" id="ARBA00008335"/>
    </source>
</evidence>
<keyword evidence="3" id="KW-0813">Transport</keyword>
<reference evidence="9" key="1">
    <citation type="submission" date="2022-07" db="EMBL/GenBank/DDBJ databases">
        <title>Parvularcula maris sp. nov., an algicidal bacterium isolated from seawater.</title>
        <authorList>
            <person name="Li F."/>
        </authorList>
    </citation>
    <scope>NUCLEOTIDE SEQUENCE</scope>
    <source>
        <strain evidence="9">BGMRC 0090</strain>
    </source>
</reference>
<keyword evidence="6 7" id="KW-0472">Membrane</keyword>
<evidence type="ECO:0000313" key="9">
    <source>
        <dbReference type="EMBL" id="MCQ8184073.1"/>
    </source>
</evidence>
<feature type="transmembrane region" description="Helical" evidence="7">
    <location>
        <begin position="458"/>
        <end position="476"/>
    </location>
</feature>
<feature type="transmembrane region" description="Helical" evidence="7">
    <location>
        <begin position="102"/>
        <end position="120"/>
    </location>
</feature>
<comment type="subcellular location">
    <subcellularLocation>
        <location evidence="1">Membrane</location>
        <topology evidence="1">Multi-pass membrane protein</topology>
    </subcellularLocation>
</comment>
<feature type="transmembrane region" description="Helical" evidence="7">
    <location>
        <begin position="267"/>
        <end position="287"/>
    </location>
</feature>
<name>A0A9X2L6P0_9PROT</name>
<dbReference type="Proteomes" id="UP001142610">
    <property type="component" value="Unassembled WGS sequence"/>
</dbReference>
<feature type="transmembrane region" description="Helical" evidence="7">
    <location>
        <begin position="29"/>
        <end position="48"/>
    </location>
</feature>
<organism evidence="9 10">
    <name type="scientific">Parvularcula maris</name>
    <dbReference type="NCBI Taxonomy" id="2965077"/>
    <lineage>
        <taxon>Bacteria</taxon>
        <taxon>Pseudomonadati</taxon>
        <taxon>Pseudomonadota</taxon>
        <taxon>Alphaproteobacteria</taxon>
        <taxon>Parvularculales</taxon>
        <taxon>Parvularculaceae</taxon>
        <taxon>Parvularcula</taxon>
    </lineage>
</organism>
<dbReference type="InterPro" id="IPR036259">
    <property type="entry name" value="MFS_trans_sf"/>
</dbReference>
<comment type="similarity">
    <text evidence="2">Belongs to the major facilitator superfamily.</text>
</comment>
<dbReference type="InterPro" id="IPR020846">
    <property type="entry name" value="MFS_dom"/>
</dbReference>
<evidence type="ECO:0000256" key="7">
    <source>
        <dbReference type="SAM" id="Phobius"/>
    </source>
</evidence>
<evidence type="ECO:0000256" key="1">
    <source>
        <dbReference type="ARBA" id="ARBA00004141"/>
    </source>
</evidence>
<dbReference type="InterPro" id="IPR011701">
    <property type="entry name" value="MFS"/>
</dbReference>
<dbReference type="GO" id="GO:0022857">
    <property type="term" value="F:transmembrane transporter activity"/>
    <property type="evidence" value="ECO:0007669"/>
    <property type="project" value="InterPro"/>
</dbReference>
<comment type="caution">
    <text evidence="9">The sequence shown here is derived from an EMBL/GenBank/DDBJ whole genome shotgun (WGS) entry which is preliminary data.</text>
</comment>
<feature type="transmembrane region" description="Helical" evidence="7">
    <location>
        <begin position="126"/>
        <end position="144"/>
    </location>
</feature>
<dbReference type="PANTHER" id="PTHR12778:SF10">
    <property type="entry name" value="MAJOR FACILITATOR SUPERFAMILY DOMAIN-CONTAINING PROTEIN 3"/>
    <property type="match status" value="1"/>
</dbReference>
<feature type="transmembrane region" description="Helical" evidence="7">
    <location>
        <begin position="544"/>
        <end position="569"/>
    </location>
</feature>
<evidence type="ECO:0000256" key="6">
    <source>
        <dbReference type="ARBA" id="ARBA00023136"/>
    </source>
</evidence>
<dbReference type="PANTHER" id="PTHR12778">
    <property type="entry name" value="SOLUTE CARRIER FAMILY 33 ACETYL-COA TRANSPORTER -RELATED"/>
    <property type="match status" value="1"/>
</dbReference>
<evidence type="ECO:0000256" key="4">
    <source>
        <dbReference type="ARBA" id="ARBA00022692"/>
    </source>
</evidence>
<dbReference type="AlphaFoldDB" id="A0A9X2L6P0"/>
<proteinExistence type="inferred from homology"/>
<evidence type="ECO:0000259" key="8">
    <source>
        <dbReference type="PROSITE" id="PS50850"/>
    </source>
</evidence>
<feature type="transmembrane region" description="Helical" evidence="7">
    <location>
        <begin position="518"/>
        <end position="538"/>
    </location>
</feature>
<feature type="transmembrane region" description="Helical" evidence="7">
    <location>
        <begin position="165"/>
        <end position="185"/>
    </location>
</feature>
<feature type="transmembrane region" description="Helical" evidence="7">
    <location>
        <begin position="191"/>
        <end position="212"/>
    </location>
</feature>
<feature type="transmembrane region" description="Helical" evidence="7">
    <location>
        <begin position="482"/>
        <end position="506"/>
    </location>
</feature>
<evidence type="ECO:0000256" key="5">
    <source>
        <dbReference type="ARBA" id="ARBA00022989"/>
    </source>
</evidence>
<dbReference type="EMBL" id="JANIBC010000001">
    <property type="protein sequence ID" value="MCQ8184073.1"/>
    <property type="molecule type" value="Genomic_DNA"/>
</dbReference>
<keyword evidence="4 7" id="KW-0812">Transmembrane</keyword>
<gene>
    <name evidence="9" type="ORF">NOG11_01605</name>
</gene>